<reference evidence="4 5" key="1">
    <citation type="journal article" date="2011" name="Proc. Natl. Acad. Sci. U.S.A.">
        <title>Evolutionary erosion of yeast sex chromosomes by mating-type switching accidents.</title>
        <authorList>
            <person name="Gordon J.L."/>
            <person name="Armisen D."/>
            <person name="Proux-Wera E."/>
            <person name="Oheigeartaigh S.S."/>
            <person name="Byrne K.P."/>
            <person name="Wolfe K.H."/>
        </authorList>
    </citation>
    <scope>NUCLEOTIDE SEQUENCE [LARGE SCALE GENOMIC DNA]</scope>
    <source>
        <strain evidence="5">ATCC 24235 / CBS 4417 / NBRC 1672 / NRRL Y-8282 / UCD 70-5</strain>
    </source>
</reference>
<dbReference type="eggNOG" id="ENOG502RXIN">
    <property type="taxonomic scope" value="Eukaryota"/>
</dbReference>
<protein>
    <recommendedName>
        <fullName evidence="6">Mid2 domain-containing protein</fullName>
    </recommendedName>
</protein>
<keyword evidence="3" id="KW-0732">Signal</keyword>
<dbReference type="Proteomes" id="UP000005666">
    <property type="component" value="Chromosome 12"/>
</dbReference>
<dbReference type="GO" id="GO:0031505">
    <property type="term" value="P:fungal-type cell wall organization"/>
    <property type="evidence" value="ECO:0007669"/>
    <property type="project" value="TreeGrafter"/>
</dbReference>
<keyword evidence="2" id="KW-0472">Membrane</keyword>
<evidence type="ECO:0000256" key="2">
    <source>
        <dbReference type="SAM" id="Phobius"/>
    </source>
</evidence>
<keyword evidence="5" id="KW-1185">Reference proteome</keyword>
<feature type="region of interest" description="Disordered" evidence="1">
    <location>
        <begin position="862"/>
        <end position="913"/>
    </location>
</feature>
<dbReference type="KEGG" id="tpf:TPHA_0L00360"/>
<accession>G8BZR4</accession>
<feature type="compositionally biased region" description="Polar residues" evidence="1">
    <location>
        <begin position="878"/>
        <end position="898"/>
    </location>
</feature>
<evidence type="ECO:0000256" key="3">
    <source>
        <dbReference type="SAM" id="SignalP"/>
    </source>
</evidence>
<feature type="region of interest" description="Disordered" evidence="1">
    <location>
        <begin position="361"/>
        <end position="403"/>
    </location>
</feature>
<dbReference type="HOGENOM" id="CLU_302108_0_0_1"/>
<feature type="compositionally biased region" description="Polar residues" evidence="1">
    <location>
        <begin position="230"/>
        <end position="245"/>
    </location>
</feature>
<proteinExistence type="predicted"/>
<dbReference type="GeneID" id="11531740"/>
<dbReference type="PANTHER" id="PTHR35778:SF1">
    <property type="entry name" value="SIGNALING MUCIN HKR1-RELATED"/>
    <property type="match status" value="1"/>
</dbReference>
<dbReference type="GO" id="GO:0000282">
    <property type="term" value="P:cellular bud site selection"/>
    <property type="evidence" value="ECO:0007669"/>
    <property type="project" value="TreeGrafter"/>
</dbReference>
<dbReference type="OrthoDB" id="3366093at2759"/>
<evidence type="ECO:0000313" key="5">
    <source>
        <dbReference type="Proteomes" id="UP000005666"/>
    </source>
</evidence>
<dbReference type="GO" id="GO:0006972">
    <property type="term" value="P:hyperosmotic response"/>
    <property type="evidence" value="ECO:0007669"/>
    <property type="project" value="TreeGrafter"/>
</dbReference>
<dbReference type="EMBL" id="HE612867">
    <property type="protein sequence ID" value="CCE65392.1"/>
    <property type="molecule type" value="Genomic_DNA"/>
</dbReference>
<name>G8BZR4_TETPH</name>
<dbReference type="GO" id="GO:0001402">
    <property type="term" value="P:signal transduction involved in filamentous growth"/>
    <property type="evidence" value="ECO:0007669"/>
    <property type="project" value="TreeGrafter"/>
</dbReference>
<feature type="transmembrane region" description="Helical" evidence="2">
    <location>
        <begin position="828"/>
        <end position="850"/>
    </location>
</feature>
<feature type="compositionally biased region" description="Low complexity" evidence="1">
    <location>
        <begin position="361"/>
        <end position="396"/>
    </location>
</feature>
<dbReference type="GO" id="GO:0005576">
    <property type="term" value="C:extracellular region"/>
    <property type="evidence" value="ECO:0007669"/>
    <property type="project" value="TreeGrafter"/>
</dbReference>
<evidence type="ECO:0000313" key="4">
    <source>
        <dbReference type="EMBL" id="CCE65392.1"/>
    </source>
</evidence>
<dbReference type="InterPro" id="IPR039295">
    <property type="entry name" value="MSB2"/>
</dbReference>
<dbReference type="GO" id="GO:0005034">
    <property type="term" value="F:osmosensor activity"/>
    <property type="evidence" value="ECO:0007669"/>
    <property type="project" value="InterPro"/>
</dbReference>
<keyword evidence="2" id="KW-0812">Transmembrane</keyword>
<dbReference type="GO" id="GO:0005886">
    <property type="term" value="C:plasma membrane"/>
    <property type="evidence" value="ECO:0007669"/>
    <property type="project" value="InterPro"/>
</dbReference>
<evidence type="ECO:0000256" key="1">
    <source>
        <dbReference type="SAM" id="MobiDB-lite"/>
    </source>
</evidence>
<keyword evidence="2" id="KW-1133">Transmembrane helix</keyword>
<dbReference type="RefSeq" id="XP_003687826.1">
    <property type="nucleotide sequence ID" value="XM_003687778.1"/>
</dbReference>
<dbReference type="GO" id="GO:0009986">
    <property type="term" value="C:cell surface"/>
    <property type="evidence" value="ECO:0007669"/>
    <property type="project" value="TreeGrafter"/>
</dbReference>
<dbReference type="GO" id="GO:0030427">
    <property type="term" value="C:site of polarized growth"/>
    <property type="evidence" value="ECO:0007669"/>
    <property type="project" value="TreeGrafter"/>
</dbReference>
<feature type="region of interest" description="Disordered" evidence="1">
    <location>
        <begin position="230"/>
        <end position="330"/>
    </location>
</feature>
<sequence length="1161" mass="124626">MKFFSQYLIIRLLWSYCFLTTAVSALPPIFQKRFDNSTLISTKISPDQLTYTSEYTNVPNLIGDVLTSALTTSSGMVSSVSQIIIIDTSTGASALTTSNNIVPSYVQVGSNFEPTTAVNTDTAVSAVSQVYTSRPAAKSKVSSVVNTNTIIYASSSSSLPGVSTTDIILKHSSIDPIEVVDPTSTSRTSLTTVAITLSSDTEILASSTSASTSSSVTSISALPTTTTLQFSNHEATTTGSSTPRTDSMFLLTPSDTTSMTSSSISTTSSSTSATSSTTSTTSSGTSILITGTSTTSSSTSITSLSTSITAPSTSTMKSDTSTTSSGTSTLISGASTASVGISTMKSGISMTSSSTISNSFSSSVSNTPLTSNNQKSSHSGITYSSTTSTKTMTDSSSAEKDSTVSKSVISVTTILSSGAYSTGSTSATSISSPDQSKTVIITSDTTKQLTTTKLSSRSTSVTVLVGSYSNSVTDSPEATYSSIMSEEIPNDATAIITKPITDSQASEVYLTRSFDWLPSEIAIQSDSTAESMEPSFLIDTSGLPNIITAPTAITIPSNTTLITVAFKRELNYAFLVNNFYSSAQIFNFLPIIIKHPFTALVSESCNDDSVCSPLFTEYILNSYASSAASSMSTSSVNNVDFQSGGKHSVNINLSLHSTIVQTAISPTGFQTNMTSQIPSLAKKDLSKNASLQKQEISMDITVARIIPYIVQNNKYIISIAEVYVPNEIVETLQELILNPASSFYNSESSSLKTLAFLIDPNIPLTGMLDSNGNLISGGLSSSNGNIQNSSTKHSHGSGISDISSQTLKLGTLDSSAYKGLSTNLKKRLSIFIVCFTVGAVLYIQLSLFGLNFMYKKLSMKADPESDKSSLPQYHITRDSTSNIEGRSSKSFSTPSNPFSDKYQKSSSDSSKSITLPGKAVYNRSQDMTYLVDEQGNFYYTNLDNVQGRTVHIMRTPEGSIYSKDVSYNKYVYDSNNSTSNTYLDDQYHENTVNKGDDLEITYPDFLLNEVKESHTNIIENVKRFNNNGLYKMILPLGTSGTDSETHKGSAQDNLKRHFDNYQGDTNSWNQYDAVDDNSSFNFDDHTYLNNATSSVACQGNTNITYDQSSVSDIEDDEVNDVHVGELDELDEEIYKRITRNLSRNEFINNRRNIKKILTNKS</sequence>
<evidence type="ECO:0008006" key="6">
    <source>
        <dbReference type="Google" id="ProtNLM"/>
    </source>
</evidence>
<feature type="compositionally biased region" description="Low complexity" evidence="1">
    <location>
        <begin position="252"/>
        <end position="330"/>
    </location>
</feature>
<dbReference type="GO" id="GO:0007232">
    <property type="term" value="P:osmosensory signaling pathway via Sho1 osmosensor"/>
    <property type="evidence" value="ECO:0007669"/>
    <property type="project" value="InterPro"/>
</dbReference>
<dbReference type="PANTHER" id="PTHR35778">
    <property type="entry name" value="SIGNALING MUCIN HKR1-RELATED"/>
    <property type="match status" value="1"/>
</dbReference>
<organism evidence="4 5">
    <name type="scientific">Tetrapisispora phaffii (strain ATCC 24235 / CBS 4417 / NBRC 1672 / NRRL Y-8282 / UCD 70-5)</name>
    <name type="common">Yeast</name>
    <name type="synonym">Fabospora phaffii</name>
    <dbReference type="NCBI Taxonomy" id="1071381"/>
    <lineage>
        <taxon>Eukaryota</taxon>
        <taxon>Fungi</taxon>
        <taxon>Dikarya</taxon>
        <taxon>Ascomycota</taxon>
        <taxon>Saccharomycotina</taxon>
        <taxon>Saccharomycetes</taxon>
        <taxon>Saccharomycetales</taxon>
        <taxon>Saccharomycetaceae</taxon>
        <taxon>Tetrapisispora</taxon>
    </lineage>
</organism>
<feature type="chain" id="PRO_5003508762" description="Mid2 domain-containing protein" evidence="3">
    <location>
        <begin position="26"/>
        <end position="1161"/>
    </location>
</feature>
<dbReference type="AlphaFoldDB" id="G8BZR4"/>
<gene>
    <name evidence="4" type="primary">TPHA0L00360</name>
    <name evidence="4" type="ordered locus">TPHA_0L00360</name>
</gene>
<feature type="signal peptide" evidence="3">
    <location>
        <begin position="1"/>
        <end position="25"/>
    </location>
</feature>